<dbReference type="PANTHER" id="PTHR45929">
    <property type="entry name" value="JAK PATHWAY SIGNAL TRANSDUCTION ADAPTOR MOLECULE"/>
    <property type="match status" value="1"/>
</dbReference>
<keyword evidence="5" id="KW-1185">Reference proteome</keyword>
<feature type="domain" description="SH3" evidence="3">
    <location>
        <begin position="78"/>
        <end position="138"/>
    </location>
</feature>
<organism evidence="4 5">
    <name type="scientific">Mycena pura</name>
    <dbReference type="NCBI Taxonomy" id="153505"/>
    <lineage>
        <taxon>Eukaryota</taxon>
        <taxon>Fungi</taxon>
        <taxon>Dikarya</taxon>
        <taxon>Basidiomycota</taxon>
        <taxon>Agaricomycotina</taxon>
        <taxon>Agaricomycetes</taxon>
        <taxon>Agaricomycetidae</taxon>
        <taxon>Agaricales</taxon>
        <taxon>Marasmiineae</taxon>
        <taxon>Mycenaceae</taxon>
        <taxon>Mycena</taxon>
    </lineage>
</organism>
<dbReference type="PRINTS" id="PR00452">
    <property type="entry name" value="SH3DOMAIN"/>
</dbReference>
<evidence type="ECO:0000313" key="4">
    <source>
        <dbReference type="EMBL" id="KAJ7220025.1"/>
    </source>
</evidence>
<dbReference type="AlphaFoldDB" id="A0AAD6VRM9"/>
<evidence type="ECO:0000313" key="5">
    <source>
        <dbReference type="Proteomes" id="UP001219525"/>
    </source>
</evidence>
<comment type="caution">
    <text evidence="4">The sequence shown here is derived from an EMBL/GenBank/DDBJ whole genome shotgun (WGS) entry which is preliminary data.</text>
</comment>
<dbReference type="PANTHER" id="PTHR45929:SF7">
    <property type="entry name" value="LAS SEVENTEEN-BINDING PROTEIN 1"/>
    <property type="match status" value="1"/>
</dbReference>
<dbReference type="PROSITE" id="PS50002">
    <property type="entry name" value="SH3"/>
    <property type="match status" value="1"/>
</dbReference>
<evidence type="ECO:0000256" key="1">
    <source>
        <dbReference type="ARBA" id="ARBA00022443"/>
    </source>
</evidence>
<dbReference type="InterPro" id="IPR001452">
    <property type="entry name" value="SH3_domain"/>
</dbReference>
<reference evidence="4" key="1">
    <citation type="submission" date="2023-03" db="EMBL/GenBank/DDBJ databases">
        <title>Massive genome expansion in bonnet fungi (Mycena s.s.) driven by repeated elements and novel gene families across ecological guilds.</title>
        <authorList>
            <consortium name="Lawrence Berkeley National Laboratory"/>
            <person name="Harder C.B."/>
            <person name="Miyauchi S."/>
            <person name="Viragh M."/>
            <person name="Kuo A."/>
            <person name="Thoen E."/>
            <person name="Andreopoulos B."/>
            <person name="Lu D."/>
            <person name="Skrede I."/>
            <person name="Drula E."/>
            <person name="Henrissat B."/>
            <person name="Morin E."/>
            <person name="Kohler A."/>
            <person name="Barry K."/>
            <person name="LaButti K."/>
            <person name="Morin E."/>
            <person name="Salamov A."/>
            <person name="Lipzen A."/>
            <person name="Mereny Z."/>
            <person name="Hegedus B."/>
            <person name="Baldrian P."/>
            <person name="Stursova M."/>
            <person name="Weitz H."/>
            <person name="Taylor A."/>
            <person name="Grigoriev I.V."/>
            <person name="Nagy L.G."/>
            <person name="Martin F."/>
            <person name="Kauserud H."/>
        </authorList>
    </citation>
    <scope>NUCLEOTIDE SEQUENCE</scope>
    <source>
        <strain evidence="4">9144</strain>
    </source>
</reference>
<accession>A0AAD6VRM9</accession>
<sequence>MDSRALLAHIVSQTRQNVEFLMSQNQISPVDGGEILAKLPRAPETPMAALEQRTQNLLISPPLSPGASQNYPQAPRLQQLAKAKALWGYNEGLSANGLSFRAGDIIEIIAETNADWWSGRCNGRQGLFPSNYVEKLAAATSPPNFSSPPMPAMFPSQPPYQAPSGPPPAGHYPAYPPGGGYQSAYQPPPGAPLMSGYSPYAPSPAAVGQPTHTGAVGPPPVPPKTSKFGQLGNTLAQSAAGGVGFGAGSAIGGDLVNSIF</sequence>
<proteinExistence type="predicted"/>
<dbReference type="PRINTS" id="PR00499">
    <property type="entry name" value="P67PHOX"/>
</dbReference>
<evidence type="ECO:0000259" key="3">
    <source>
        <dbReference type="PROSITE" id="PS50002"/>
    </source>
</evidence>
<evidence type="ECO:0000256" key="2">
    <source>
        <dbReference type="PROSITE-ProRule" id="PRU00192"/>
    </source>
</evidence>
<dbReference type="InterPro" id="IPR036028">
    <property type="entry name" value="SH3-like_dom_sf"/>
</dbReference>
<gene>
    <name evidence="4" type="ORF">GGX14DRAFT_585122</name>
</gene>
<dbReference type="SUPFAM" id="SSF50044">
    <property type="entry name" value="SH3-domain"/>
    <property type="match status" value="1"/>
</dbReference>
<dbReference type="SMART" id="SM00326">
    <property type="entry name" value="SH3"/>
    <property type="match status" value="1"/>
</dbReference>
<dbReference type="FunFam" id="2.30.30.40:FF:000072">
    <property type="entry name" value="Unconventional Myosin IB"/>
    <property type="match status" value="1"/>
</dbReference>
<dbReference type="Proteomes" id="UP001219525">
    <property type="component" value="Unassembled WGS sequence"/>
</dbReference>
<dbReference type="InterPro" id="IPR050670">
    <property type="entry name" value="STAM"/>
</dbReference>
<dbReference type="EMBL" id="JARJCW010000010">
    <property type="protein sequence ID" value="KAJ7220025.1"/>
    <property type="molecule type" value="Genomic_DNA"/>
</dbReference>
<keyword evidence="1 2" id="KW-0728">SH3 domain</keyword>
<dbReference type="Pfam" id="PF00018">
    <property type="entry name" value="SH3_1"/>
    <property type="match status" value="1"/>
</dbReference>
<name>A0AAD6VRM9_9AGAR</name>
<protein>
    <submittedName>
        <fullName evidence="4">SH3 domain-containing protein</fullName>
    </submittedName>
</protein>
<dbReference type="Gene3D" id="2.30.30.40">
    <property type="entry name" value="SH3 Domains"/>
    <property type="match status" value="1"/>
</dbReference>